<evidence type="ECO:0000313" key="1">
    <source>
        <dbReference type="EMBL" id="MBB5263618.1"/>
    </source>
</evidence>
<keyword evidence="2" id="KW-1185">Reference proteome</keyword>
<protein>
    <recommendedName>
        <fullName evidence="3">Leucine-rich repeat domain-containing protein</fullName>
    </recommendedName>
</protein>
<dbReference type="SUPFAM" id="SSF52058">
    <property type="entry name" value="L domain-like"/>
    <property type="match status" value="1"/>
</dbReference>
<gene>
    <name evidence="1" type="ORF">HNP82_000716</name>
</gene>
<evidence type="ECO:0008006" key="3">
    <source>
        <dbReference type="Google" id="ProtNLM"/>
    </source>
</evidence>
<sequence>MCTFKNYKDFISDTVPEVFNIPEYINQKPVEEIGPRAFYGCRGLRRIVVPKTVRRISSYAFAECRELESFVFPWHLNTVDDYAFYNCMGLHKITFGPEVASIGYGAFKNCLELHEISVSIKDGQNNCLNAILQDEFQEVDVAIDYLDKDEQIHDQARLVFTDYQYEYVPEIEARQFNWETYGSGDSYRISIRDTDIDYDKYDSVFSLAVVEDDMETLLKICAGRLCWPYRLSDQGRDRYENYIKGHMSKVLERLIKDRGTAALSRLFDYILNHHLMDDDSRRLALDLCQRFGQPQLTARLMDDFRPAENKGLEAVQNHTVRSRFAL</sequence>
<dbReference type="RefSeq" id="WP_183771578.1">
    <property type="nucleotide sequence ID" value="NZ_JACHFW010000002.1"/>
</dbReference>
<proteinExistence type="predicted"/>
<dbReference type="AlphaFoldDB" id="A0A7W8M401"/>
<name>A0A7W8M401_9FIRM</name>
<dbReference type="InterPro" id="IPR026906">
    <property type="entry name" value="LRR_5"/>
</dbReference>
<dbReference type="Gene3D" id="3.80.10.10">
    <property type="entry name" value="Ribonuclease Inhibitor"/>
    <property type="match status" value="1"/>
</dbReference>
<dbReference type="EMBL" id="JACHFW010000002">
    <property type="protein sequence ID" value="MBB5263618.1"/>
    <property type="molecule type" value="Genomic_DNA"/>
</dbReference>
<reference evidence="1 2" key="1">
    <citation type="submission" date="2020-08" db="EMBL/GenBank/DDBJ databases">
        <title>Genomic Encyclopedia of Type Strains, Phase IV (KMG-IV): sequencing the most valuable type-strain genomes for metagenomic binning, comparative biology and taxonomic classification.</title>
        <authorList>
            <person name="Goeker M."/>
        </authorList>
    </citation>
    <scope>NUCLEOTIDE SEQUENCE [LARGE SCALE GENOMIC DNA]</scope>
    <source>
        <strain evidence="1 2">DSM 106146</strain>
    </source>
</reference>
<organism evidence="1 2">
    <name type="scientific">Catenibacillus scindens</name>
    <dbReference type="NCBI Taxonomy" id="673271"/>
    <lineage>
        <taxon>Bacteria</taxon>
        <taxon>Bacillati</taxon>
        <taxon>Bacillota</taxon>
        <taxon>Clostridia</taxon>
        <taxon>Lachnospirales</taxon>
        <taxon>Lachnospiraceae</taxon>
        <taxon>Catenibacillus</taxon>
    </lineage>
</organism>
<comment type="caution">
    <text evidence="1">The sequence shown here is derived from an EMBL/GenBank/DDBJ whole genome shotgun (WGS) entry which is preliminary data.</text>
</comment>
<dbReference type="InterPro" id="IPR053139">
    <property type="entry name" value="Surface_bspA-like"/>
</dbReference>
<evidence type="ECO:0000313" key="2">
    <source>
        <dbReference type="Proteomes" id="UP000543642"/>
    </source>
</evidence>
<dbReference type="PANTHER" id="PTHR45661">
    <property type="entry name" value="SURFACE ANTIGEN"/>
    <property type="match status" value="1"/>
</dbReference>
<dbReference type="InterPro" id="IPR032675">
    <property type="entry name" value="LRR_dom_sf"/>
</dbReference>
<dbReference type="Proteomes" id="UP000543642">
    <property type="component" value="Unassembled WGS sequence"/>
</dbReference>
<dbReference type="PANTHER" id="PTHR45661:SF3">
    <property type="entry name" value="IG-LIKE DOMAIN-CONTAINING PROTEIN"/>
    <property type="match status" value="1"/>
</dbReference>
<accession>A0A7W8M401</accession>
<dbReference type="Pfam" id="PF13306">
    <property type="entry name" value="LRR_5"/>
    <property type="match status" value="1"/>
</dbReference>